<feature type="compositionally biased region" description="Basic and acidic residues" evidence="1">
    <location>
        <begin position="205"/>
        <end position="220"/>
    </location>
</feature>
<name>A0A2G8KBM2_STIJA</name>
<feature type="region of interest" description="Disordered" evidence="1">
    <location>
        <begin position="178"/>
        <end position="220"/>
    </location>
</feature>
<comment type="caution">
    <text evidence="3">The sequence shown here is derived from an EMBL/GenBank/DDBJ whole genome shotgun (WGS) entry which is preliminary data.</text>
</comment>
<keyword evidence="2" id="KW-0812">Transmembrane</keyword>
<proteinExistence type="predicted"/>
<keyword evidence="2" id="KW-1133">Transmembrane helix</keyword>
<feature type="transmembrane region" description="Helical" evidence="2">
    <location>
        <begin position="58"/>
        <end position="83"/>
    </location>
</feature>
<evidence type="ECO:0000313" key="3">
    <source>
        <dbReference type="EMBL" id="PIK45359.1"/>
    </source>
</evidence>
<feature type="transmembrane region" description="Helical" evidence="2">
    <location>
        <begin position="89"/>
        <end position="110"/>
    </location>
</feature>
<feature type="compositionally biased region" description="Polar residues" evidence="1">
    <location>
        <begin position="178"/>
        <end position="196"/>
    </location>
</feature>
<sequence length="220" mass="23525">MADGGFDSGGFVGSTFDTSHHQNNVHSSIVIAGSGETFNGSSRLNTNMDMDTNTNTNICGIILVVSFFLVWFGVSGFMAVMFALNVSPFLAIGPIAMSVIVCICIVSACHSHRQNQNSTRTQPRNEGTDFNINHDSSSHAAHPPQTSNVPLGFHDQSLHFATNYGFHATLINPGMQYSTASAGQTSQPSNVSTSMASDLPPSYEEVTKGKQTEGKFEGRL</sequence>
<dbReference type="Proteomes" id="UP000230750">
    <property type="component" value="Unassembled WGS sequence"/>
</dbReference>
<organism evidence="3 4">
    <name type="scientific">Stichopus japonicus</name>
    <name type="common">Sea cucumber</name>
    <dbReference type="NCBI Taxonomy" id="307972"/>
    <lineage>
        <taxon>Eukaryota</taxon>
        <taxon>Metazoa</taxon>
        <taxon>Echinodermata</taxon>
        <taxon>Eleutherozoa</taxon>
        <taxon>Echinozoa</taxon>
        <taxon>Holothuroidea</taxon>
        <taxon>Aspidochirotacea</taxon>
        <taxon>Aspidochirotida</taxon>
        <taxon>Stichopodidae</taxon>
        <taxon>Apostichopus</taxon>
    </lineage>
</organism>
<dbReference type="AlphaFoldDB" id="A0A2G8KBM2"/>
<keyword evidence="4" id="KW-1185">Reference proteome</keyword>
<evidence type="ECO:0000313" key="4">
    <source>
        <dbReference type="Proteomes" id="UP000230750"/>
    </source>
</evidence>
<evidence type="ECO:0000256" key="2">
    <source>
        <dbReference type="SAM" id="Phobius"/>
    </source>
</evidence>
<protein>
    <recommendedName>
        <fullName evidence="5">Transmembrane protein</fullName>
    </recommendedName>
</protein>
<dbReference type="EMBL" id="MRZV01000717">
    <property type="protein sequence ID" value="PIK45359.1"/>
    <property type="molecule type" value="Genomic_DNA"/>
</dbReference>
<accession>A0A2G8KBM2</accession>
<evidence type="ECO:0000256" key="1">
    <source>
        <dbReference type="SAM" id="MobiDB-lite"/>
    </source>
</evidence>
<reference evidence="3 4" key="1">
    <citation type="journal article" date="2017" name="PLoS Biol.">
        <title>The sea cucumber genome provides insights into morphological evolution and visceral regeneration.</title>
        <authorList>
            <person name="Zhang X."/>
            <person name="Sun L."/>
            <person name="Yuan J."/>
            <person name="Sun Y."/>
            <person name="Gao Y."/>
            <person name="Zhang L."/>
            <person name="Li S."/>
            <person name="Dai H."/>
            <person name="Hamel J.F."/>
            <person name="Liu C."/>
            <person name="Yu Y."/>
            <person name="Liu S."/>
            <person name="Lin W."/>
            <person name="Guo K."/>
            <person name="Jin S."/>
            <person name="Xu P."/>
            <person name="Storey K.B."/>
            <person name="Huan P."/>
            <person name="Zhang T."/>
            <person name="Zhou Y."/>
            <person name="Zhang J."/>
            <person name="Lin C."/>
            <person name="Li X."/>
            <person name="Xing L."/>
            <person name="Huo D."/>
            <person name="Sun M."/>
            <person name="Wang L."/>
            <person name="Mercier A."/>
            <person name="Li F."/>
            <person name="Yang H."/>
            <person name="Xiang J."/>
        </authorList>
    </citation>
    <scope>NUCLEOTIDE SEQUENCE [LARGE SCALE GENOMIC DNA]</scope>
    <source>
        <strain evidence="3">Shaxun</strain>
        <tissue evidence="3">Muscle</tissue>
    </source>
</reference>
<feature type="region of interest" description="Disordered" evidence="1">
    <location>
        <begin position="114"/>
        <end position="148"/>
    </location>
</feature>
<keyword evidence="2" id="KW-0472">Membrane</keyword>
<gene>
    <name evidence="3" type="ORF">BSL78_17780</name>
</gene>
<evidence type="ECO:0008006" key="5">
    <source>
        <dbReference type="Google" id="ProtNLM"/>
    </source>
</evidence>